<evidence type="ECO:0000313" key="7">
    <source>
        <dbReference type="Proteomes" id="UP000785679"/>
    </source>
</evidence>
<name>A0A8J8T1X9_HALGN</name>
<evidence type="ECO:0000256" key="4">
    <source>
        <dbReference type="RuleBase" id="RU003694"/>
    </source>
</evidence>
<dbReference type="Gene3D" id="3.40.47.10">
    <property type="match status" value="1"/>
</dbReference>
<dbReference type="CDD" id="cd00834">
    <property type="entry name" value="KAS_I_II"/>
    <property type="match status" value="1"/>
</dbReference>
<dbReference type="PROSITE" id="PS52004">
    <property type="entry name" value="KS3_2"/>
    <property type="match status" value="1"/>
</dbReference>
<dbReference type="InterPro" id="IPR016039">
    <property type="entry name" value="Thiolase-like"/>
</dbReference>
<dbReference type="GO" id="GO:0005739">
    <property type="term" value="C:mitochondrion"/>
    <property type="evidence" value="ECO:0007669"/>
    <property type="project" value="TreeGrafter"/>
</dbReference>
<dbReference type="OrthoDB" id="5334845at2759"/>
<dbReference type="PANTHER" id="PTHR11712">
    <property type="entry name" value="POLYKETIDE SYNTHASE-RELATED"/>
    <property type="match status" value="1"/>
</dbReference>
<dbReference type="GO" id="GO:0006633">
    <property type="term" value="P:fatty acid biosynthetic process"/>
    <property type="evidence" value="ECO:0007669"/>
    <property type="project" value="TreeGrafter"/>
</dbReference>
<comment type="similarity">
    <text evidence="1 4">Belongs to the thiolase-like superfamily. Beta-ketoacyl-ACP synthases family.</text>
</comment>
<organism evidence="6 7">
    <name type="scientific">Halteria grandinella</name>
    <dbReference type="NCBI Taxonomy" id="5974"/>
    <lineage>
        <taxon>Eukaryota</taxon>
        <taxon>Sar</taxon>
        <taxon>Alveolata</taxon>
        <taxon>Ciliophora</taxon>
        <taxon>Intramacronucleata</taxon>
        <taxon>Spirotrichea</taxon>
        <taxon>Stichotrichia</taxon>
        <taxon>Sporadotrichida</taxon>
        <taxon>Halteriidae</taxon>
        <taxon>Halteria</taxon>
    </lineage>
</organism>
<dbReference type="SUPFAM" id="SSF53901">
    <property type="entry name" value="Thiolase-like"/>
    <property type="match status" value="2"/>
</dbReference>
<dbReference type="InterPro" id="IPR014030">
    <property type="entry name" value="Ketoacyl_synth_N"/>
</dbReference>
<evidence type="ECO:0000259" key="5">
    <source>
        <dbReference type="PROSITE" id="PS52004"/>
    </source>
</evidence>
<dbReference type="Proteomes" id="UP000785679">
    <property type="component" value="Unassembled WGS sequence"/>
</dbReference>
<dbReference type="InterPro" id="IPR014031">
    <property type="entry name" value="Ketoacyl_synth_C"/>
</dbReference>
<dbReference type="AlphaFoldDB" id="A0A8J8T1X9"/>
<dbReference type="InterPro" id="IPR020841">
    <property type="entry name" value="PKS_Beta-ketoAc_synthase_dom"/>
</dbReference>
<feature type="domain" description="Ketosynthase family 3 (KS3)" evidence="5">
    <location>
        <begin position="9"/>
        <end position="435"/>
    </location>
</feature>
<proteinExistence type="inferred from homology"/>
<sequence length="443" mass="47838">MNVNKLAQSQRVVVTGMGIVSPIGVGLKENWDSILSGKSGIVSLKGEKEFSGLKSQIGGHLPSHFKIDDHKTSFGDARIFSLANAVTKEAIADSKLDLSKFNHTERERVGIVLGNQFGVLENYMKQHQKLRLLQTMNHMVPALIAMEHQITGQLTCTSNASASGGIAIGEAYRLIKNGYQDIVITGGVDFNLNRHFFEGMELFGANCNTYNDSPEKASMPFDEKRSGPIMSDGGGILVLQSLESALQRGSPIYCEVSGFSMNTDAYHILRPTDNGIGLYKAIRNALLEAGITPSQIDSINSHATSTPAGDLSEATCLKKLLGNKQTWNSLKNLAELDPLKVLDKNEPIEVTQLKRAVITAPKGHIGHTFCAAGAVESVFAVKSIEKGIIPQILNLNTPLDNELTFAQGNVKKEVNVVVKTSLAFGGVNSALVFQSFKKESAKL</sequence>
<gene>
    <name evidence="6" type="ORF">FGO68_gene17458</name>
</gene>
<dbReference type="GO" id="GO:0004315">
    <property type="term" value="F:3-oxoacyl-[acyl-carrier-protein] synthase activity"/>
    <property type="evidence" value="ECO:0007669"/>
    <property type="project" value="UniProtKB-EC"/>
</dbReference>
<evidence type="ECO:0000256" key="3">
    <source>
        <dbReference type="ARBA" id="ARBA00022679"/>
    </source>
</evidence>
<dbReference type="Pfam" id="PF02801">
    <property type="entry name" value="Ketoacyl-synt_C"/>
    <property type="match status" value="2"/>
</dbReference>
<dbReference type="PANTHER" id="PTHR11712:SF336">
    <property type="entry name" value="3-OXOACYL-[ACYL-CARRIER-PROTEIN] SYNTHASE, MITOCHONDRIAL"/>
    <property type="match status" value="1"/>
</dbReference>
<evidence type="ECO:0000313" key="6">
    <source>
        <dbReference type="EMBL" id="TNV78845.1"/>
    </source>
</evidence>
<evidence type="ECO:0000256" key="1">
    <source>
        <dbReference type="ARBA" id="ARBA00008467"/>
    </source>
</evidence>
<accession>A0A8J8T1X9</accession>
<dbReference type="Pfam" id="PF00109">
    <property type="entry name" value="ketoacyl-synt"/>
    <property type="match status" value="1"/>
</dbReference>
<dbReference type="InterPro" id="IPR000794">
    <property type="entry name" value="Beta-ketoacyl_synthase"/>
</dbReference>
<dbReference type="SMART" id="SM00825">
    <property type="entry name" value="PKS_KS"/>
    <property type="match status" value="1"/>
</dbReference>
<dbReference type="EMBL" id="RRYP01009753">
    <property type="protein sequence ID" value="TNV78845.1"/>
    <property type="molecule type" value="Genomic_DNA"/>
</dbReference>
<comment type="caution">
    <text evidence="6">The sequence shown here is derived from an EMBL/GenBank/DDBJ whole genome shotgun (WGS) entry which is preliminary data.</text>
</comment>
<evidence type="ECO:0000256" key="2">
    <source>
        <dbReference type="ARBA" id="ARBA00013191"/>
    </source>
</evidence>
<dbReference type="EC" id="2.3.1.41" evidence="2"/>
<protein>
    <recommendedName>
        <fullName evidence="2">beta-ketoacyl-[acyl-carrier-protein] synthase I</fullName>
        <ecNumber evidence="2">2.3.1.41</ecNumber>
    </recommendedName>
</protein>
<keyword evidence="7" id="KW-1185">Reference proteome</keyword>
<reference evidence="6" key="1">
    <citation type="submission" date="2019-06" db="EMBL/GenBank/DDBJ databases">
        <authorList>
            <person name="Zheng W."/>
        </authorList>
    </citation>
    <scope>NUCLEOTIDE SEQUENCE</scope>
    <source>
        <strain evidence="6">QDHG01</strain>
    </source>
</reference>
<keyword evidence="3 4" id="KW-0808">Transferase</keyword>